<evidence type="ECO:0000256" key="11">
    <source>
        <dbReference type="ARBA" id="ARBA00023002"/>
    </source>
</evidence>
<protein>
    <recommendedName>
        <fullName evidence="19">tRNA-dihydrouridine(47) synthase [NAD(P)(+)]</fullName>
        <ecNumber evidence="19">1.3.1.-</ecNumber>
    </recommendedName>
    <alternativeName>
        <fullName evidence="19">tRNA-dihydrouridine synthase 3</fullName>
    </alternativeName>
</protein>
<comment type="cofactor">
    <cofactor evidence="1 19">
        <name>FMN</name>
        <dbReference type="ChEBI" id="CHEBI:58210"/>
    </cofactor>
</comment>
<dbReference type="InterPro" id="IPR000571">
    <property type="entry name" value="Znf_CCCH"/>
</dbReference>
<evidence type="ECO:0000256" key="16">
    <source>
        <dbReference type="ARBA" id="ARBA00049447"/>
    </source>
</evidence>
<evidence type="ECO:0000256" key="1">
    <source>
        <dbReference type="ARBA" id="ARBA00001917"/>
    </source>
</evidence>
<keyword evidence="5 19" id="KW-0819">tRNA processing</keyword>
<dbReference type="InterPro" id="IPR018517">
    <property type="entry name" value="tRNA_hU_synthase_CS"/>
</dbReference>
<dbReference type="AlphaFoldDB" id="R0F426"/>
<evidence type="ECO:0000313" key="22">
    <source>
        <dbReference type="EMBL" id="EOA16146.1"/>
    </source>
</evidence>
<dbReference type="GO" id="GO:0003723">
    <property type="term" value="F:RNA binding"/>
    <property type="evidence" value="ECO:0007669"/>
    <property type="project" value="TreeGrafter"/>
</dbReference>
<keyword evidence="2 19" id="KW-0285">Flavoprotein</keyword>
<dbReference type="Gene3D" id="4.10.1000.10">
    <property type="entry name" value="Zinc finger, CCCH-type"/>
    <property type="match status" value="1"/>
</dbReference>
<evidence type="ECO:0000256" key="3">
    <source>
        <dbReference type="ARBA" id="ARBA00022643"/>
    </source>
</evidence>
<dbReference type="GO" id="GO:0106414">
    <property type="term" value="F:mRNA dihydrouridine synthase activity"/>
    <property type="evidence" value="ECO:0007669"/>
    <property type="project" value="RHEA"/>
</dbReference>
<keyword evidence="8 18" id="KW-0863">Zinc-finger</keyword>
<feature type="zinc finger region" description="C3H1-type" evidence="18">
    <location>
        <begin position="89"/>
        <end position="120"/>
    </location>
</feature>
<evidence type="ECO:0000256" key="12">
    <source>
        <dbReference type="ARBA" id="ARBA00023027"/>
    </source>
</evidence>
<keyword evidence="7" id="KW-0677">Repeat</keyword>
<evidence type="ECO:0000313" key="23">
    <source>
        <dbReference type="Proteomes" id="UP000029121"/>
    </source>
</evidence>
<dbReference type="Proteomes" id="UP000029121">
    <property type="component" value="Unassembled WGS sequence"/>
</dbReference>
<dbReference type="STRING" id="81985.R0F426"/>
<dbReference type="Gene3D" id="3.20.20.70">
    <property type="entry name" value="Aldolase class I"/>
    <property type="match status" value="1"/>
</dbReference>
<comment type="catalytic activity">
    <reaction evidence="15">
        <text>a 5,6-dihydrouridine in mRNA + NAD(+) = a uridine in mRNA + NADH + H(+)</text>
        <dbReference type="Rhea" id="RHEA:69851"/>
        <dbReference type="Rhea" id="RHEA-COMP:14658"/>
        <dbReference type="Rhea" id="RHEA-COMP:17789"/>
        <dbReference type="ChEBI" id="CHEBI:15378"/>
        <dbReference type="ChEBI" id="CHEBI:57540"/>
        <dbReference type="ChEBI" id="CHEBI:57945"/>
        <dbReference type="ChEBI" id="CHEBI:65315"/>
        <dbReference type="ChEBI" id="CHEBI:74443"/>
    </reaction>
    <physiologicalReaction direction="right-to-left" evidence="15">
        <dbReference type="Rhea" id="RHEA:69853"/>
    </physiologicalReaction>
</comment>
<proteinExistence type="inferred from homology"/>
<accession>R0F426</accession>
<keyword evidence="10" id="KW-0521">NADP</keyword>
<evidence type="ECO:0000256" key="6">
    <source>
        <dbReference type="ARBA" id="ARBA00022723"/>
    </source>
</evidence>
<keyword evidence="4" id="KW-0507">mRNA processing</keyword>
<dbReference type="eggNOG" id="KOG2333">
    <property type="taxonomic scope" value="Eukaryota"/>
</dbReference>
<evidence type="ECO:0000256" key="20">
    <source>
        <dbReference type="SAM" id="MobiDB-lite"/>
    </source>
</evidence>
<dbReference type="InterPro" id="IPR013785">
    <property type="entry name" value="Aldolase_TIM"/>
</dbReference>
<organism evidence="22 23">
    <name type="scientific">Capsella rubella</name>
    <dbReference type="NCBI Taxonomy" id="81985"/>
    <lineage>
        <taxon>Eukaryota</taxon>
        <taxon>Viridiplantae</taxon>
        <taxon>Streptophyta</taxon>
        <taxon>Embryophyta</taxon>
        <taxon>Tracheophyta</taxon>
        <taxon>Spermatophyta</taxon>
        <taxon>Magnoliopsida</taxon>
        <taxon>eudicotyledons</taxon>
        <taxon>Gunneridae</taxon>
        <taxon>Pentapetalae</taxon>
        <taxon>rosids</taxon>
        <taxon>malvids</taxon>
        <taxon>Brassicales</taxon>
        <taxon>Brassicaceae</taxon>
        <taxon>Camelineae</taxon>
        <taxon>Capsella</taxon>
    </lineage>
</organism>
<evidence type="ECO:0000256" key="15">
    <source>
        <dbReference type="ARBA" id="ARBA00048342"/>
    </source>
</evidence>
<dbReference type="Pfam" id="PF25585">
    <property type="entry name" value="zf-CCCH_DUS3L"/>
    <property type="match status" value="1"/>
</dbReference>
<keyword evidence="3 19" id="KW-0288">FMN</keyword>
<evidence type="ECO:0000256" key="7">
    <source>
        <dbReference type="ARBA" id="ARBA00022737"/>
    </source>
</evidence>
<keyword evidence="11 19" id="KW-0560">Oxidoreductase</keyword>
<keyword evidence="9 18" id="KW-0862">Zinc</keyword>
<feature type="region of interest" description="Disordered" evidence="20">
    <location>
        <begin position="1"/>
        <end position="24"/>
    </location>
</feature>
<evidence type="ECO:0000256" key="14">
    <source>
        <dbReference type="ARBA" id="ARBA00048266"/>
    </source>
</evidence>
<sequence length="684" mass="76666">MSDSVAELAADTSVGEDAKPVQSTKQFSVYEATSKELIERSMAPIKKEFLCPPPSRSGKQNDAELKAPQSGLVQEKKSKRQLKRERREQSTINLCPQVARTEDVNSCQYKDNCRFNHDIDAFKAQKPDDIEGQCPFVASEMKCAYGLSCRFLGTHREIAGNSDGKEELNFFNKETQRLLWKNKMTFINADAKLKSLGLLGHAKKSNAAEENNAEKPQNGANVTQATEVAVDSAVSSEPTSEMIKDVDIPRPLETEEVRPMKKAKSENVDKLNPGDVGGVNDGVQVEEETQKNGYSTSKGDVKDEDSIKIVETDGSLKLHPREKKKLIDFRDKLYLAPLTTVGNLPFRRLCKVLGADVTCGEMAMCTNLLQGQASEWALLRRHSSEDLFGVQICGSFPDTVSRTVELIDRECTVDFIDINMGCPIDMVVNKSAGSALLNKPLRMKNIVEVSSSIVETPITIKVRTAFFEGKNRIDSLIADIGNWGATAVTIHGRSRQQRYSKSADWDYIYQCTKNASTNLQVIGNGDVYSYLDWNKHKSDCPELSSCMIARGALIKPWIFTEIKEQRHWDITSGERLNILKDFVRFGLQHWGSDTKGVETTRHFLLEWLSYTFRYIPVGLLDVIPQQINWRPPSYFGRDDLETLMMSESAGDWVRISELLLGKVPEGFTFAPKHKSNAYDRAENG</sequence>
<evidence type="ECO:0000256" key="4">
    <source>
        <dbReference type="ARBA" id="ARBA00022664"/>
    </source>
</evidence>
<dbReference type="GO" id="GO:0008270">
    <property type="term" value="F:zinc ion binding"/>
    <property type="evidence" value="ECO:0007669"/>
    <property type="project" value="UniProtKB-KW"/>
</dbReference>
<dbReference type="FunFam" id="3.20.20.70:FF:000067">
    <property type="entry name" value="tRNA-dihydrouridine(47) synthase [NAD(P)(+)]"/>
    <property type="match status" value="1"/>
</dbReference>
<evidence type="ECO:0000256" key="2">
    <source>
        <dbReference type="ARBA" id="ARBA00022630"/>
    </source>
</evidence>
<evidence type="ECO:0000256" key="10">
    <source>
        <dbReference type="ARBA" id="ARBA00022857"/>
    </source>
</evidence>
<dbReference type="InterPro" id="IPR035587">
    <property type="entry name" value="DUS-like_FMN-bd"/>
</dbReference>
<evidence type="ECO:0000256" key="13">
    <source>
        <dbReference type="ARBA" id="ARBA00045934"/>
    </source>
</evidence>
<keyword evidence="23" id="KW-1185">Reference proteome</keyword>
<dbReference type="PANTHER" id="PTHR45846:SF1">
    <property type="entry name" value="TRNA-DIHYDROURIDINE(47) SYNTHASE [NAD(P)(+)]-LIKE"/>
    <property type="match status" value="1"/>
</dbReference>
<dbReference type="PROSITE" id="PS50103">
    <property type="entry name" value="ZF_C3H1"/>
    <property type="match status" value="1"/>
</dbReference>
<feature type="region of interest" description="Disordered" evidence="20">
    <location>
        <begin position="257"/>
        <end position="281"/>
    </location>
</feature>
<dbReference type="PROSITE" id="PS01136">
    <property type="entry name" value="UPF0034"/>
    <property type="match status" value="1"/>
</dbReference>
<comment type="function">
    <text evidence="13">Catalyzes the synthesis of dihydrouridine, a modified base found in the D-loop of most tRNAs. Specifically modifies U47 in cytoplasmic tRNAs. Catalyzes the synthesis of dihydrouridine in some mRNAs, thereby affecting their translation.</text>
</comment>
<dbReference type="CDD" id="cd02801">
    <property type="entry name" value="DUS_like_FMN"/>
    <property type="match status" value="1"/>
</dbReference>
<dbReference type="SUPFAM" id="SSF51395">
    <property type="entry name" value="FMN-linked oxidoreductases"/>
    <property type="match status" value="1"/>
</dbReference>
<dbReference type="EMBL" id="KB870811">
    <property type="protein sequence ID" value="EOA16146.1"/>
    <property type="molecule type" value="Genomic_DNA"/>
</dbReference>
<keyword evidence="12" id="KW-0520">NAD</keyword>
<reference evidence="23" key="1">
    <citation type="journal article" date="2013" name="Nat. Genet.">
        <title>The Capsella rubella genome and the genomic consequences of rapid mating system evolution.</title>
        <authorList>
            <person name="Slotte T."/>
            <person name="Hazzouri K.M."/>
            <person name="Agren J.A."/>
            <person name="Koenig D."/>
            <person name="Maumus F."/>
            <person name="Guo Y.L."/>
            <person name="Steige K."/>
            <person name="Platts A.E."/>
            <person name="Escobar J.S."/>
            <person name="Newman L.K."/>
            <person name="Wang W."/>
            <person name="Mandakova T."/>
            <person name="Vello E."/>
            <person name="Smith L.M."/>
            <person name="Henz S.R."/>
            <person name="Steffen J."/>
            <person name="Takuno S."/>
            <person name="Brandvain Y."/>
            <person name="Coop G."/>
            <person name="Andolfatto P."/>
            <person name="Hu T.T."/>
            <person name="Blanchette M."/>
            <person name="Clark R.M."/>
            <person name="Quesneville H."/>
            <person name="Nordborg M."/>
            <person name="Gaut B.S."/>
            <person name="Lysak M.A."/>
            <person name="Jenkins J."/>
            <person name="Grimwood J."/>
            <person name="Chapman J."/>
            <person name="Prochnik S."/>
            <person name="Shu S."/>
            <person name="Rokhsar D."/>
            <person name="Schmutz J."/>
            <person name="Weigel D."/>
            <person name="Wright S.I."/>
        </authorList>
    </citation>
    <scope>NUCLEOTIDE SEQUENCE [LARGE SCALE GENOMIC DNA]</scope>
    <source>
        <strain evidence="23">cv. Monte Gargano</strain>
    </source>
</reference>
<dbReference type="PANTHER" id="PTHR45846">
    <property type="entry name" value="TRNA-DIHYDROURIDINE(47) SYNTHASE [NAD(P)(+)]-LIKE"/>
    <property type="match status" value="1"/>
</dbReference>
<evidence type="ECO:0000256" key="18">
    <source>
        <dbReference type="PROSITE-ProRule" id="PRU00723"/>
    </source>
</evidence>
<feature type="compositionally biased region" description="Basic and acidic residues" evidence="20">
    <location>
        <begin position="257"/>
        <end position="269"/>
    </location>
</feature>
<evidence type="ECO:0000256" key="17">
    <source>
        <dbReference type="ARBA" id="ARBA00049513"/>
    </source>
</evidence>
<feature type="domain" description="C3H1-type" evidence="21">
    <location>
        <begin position="89"/>
        <end position="120"/>
    </location>
</feature>
<keyword evidence="6 18" id="KW-0479">Metal-binding</keyword>
<dbReference type="GO" id="GO:0102265">
    <property type="term" value="F:tRNA-dihydrouridine47 synthase activity"/>
    <property type="evidence" value="ECO:0007669"/>
    <property type="project" value="UniProtKB-EC"/>
</dbReference>
<gene>
    <name evidence="22" type="ORF">CARUB_v10004284mg</name>
</gene>
<dbReference type="FunFam" id="4.10.1000.10:FF:000029">
    <property type="entry name" value="tRNA-dihydrouridine(47) synthase [NAD(P)(+)]"/>
    <property type="match status" value="1"/>
</dbReference>
<dbReference type="OrthoDB" id="259935at2759"/>
<evidence type="ECO:0000256" key="8">
    <source>
        <dbReference type="ARBA" id="ARBA00022771"/>
    </source>
</evidence>
<comment type="catalytic activity">
    <reaction evidence="17">
        <text>5,6-dihydrouridine(47) in tRNA + NADP(+) = uridine(47) in tRNA + NADPH + H(+)</text>
        <dbReference type="Rhea" id="RHEA:53360"/>
        <dbReference type="Rhea" id="RHEA-COMP:13539"/>
        <dbReference type="Rhea" id="RHEA-COMP:13540"/>
        <dbReference type="ChEBI" id="CHEBI:15378"/>
        <dbReference type="ChEBI" id="CHEBI:57783"/>
        <dbReference type="ChEBI" id="CHEBI:58349"/>
        <dbReference type="ChEBI" id="CHEBI:65315"/>
        <dbReference type="ChEBI" id="CHEBI:74443"/>
        <dbReference type="EC" id="1.3.1.89"/>
    </reaction>
    <physiologicalReaction direction="right-to-left" evidence="17">
        <dbReference type="Rhea" id="RHEA:53362"/>
    </physiologicalReaction>
</comment>
<evidence type="ECO:0000256" key="19">
    <source>
        <dbReference type="RuleBase" id="RU291113"/>
    </source>
</evidence>
<dbReference type="KEGG" id="crb:17880395"/>
<dbReference type="GO" id="GO:0006397">
    <property type="term" value="P:mRNA processing"/>
    <property type="evidence" value="ECO:0007669"/>
    <property type="project" value="UniProtKB-KW"/>
</dbReference>
<evidence type="ECO:0000256" key="9">
    <source>
        <dbReference type="ARBA" id="ARBA00022833"/>
    </source>
</evidence>
<evidence type="ECO:0000259" key="21">
    <source>
        <dbReference type="PROSITE" id="PS50103"/>
    </source>
</evidence>
<dbReference type="Pfam" id="PF01207">
    <property type="entry name" value="Dus"/>
    <property type="match status" value="1"/>
</dbReference>
<dbReference type="GO" id="GO:0050660">
    <property type="term" value="F:flavin adenine dinucleotide binding"/>
    <property type="evidence" value="ECO:0007669"/>
    <property type="project" value="UniProtKB-UniRule"/>
</dbReference>
<comment type="similarity">
    <text evidence="19">Belongs to the dus family. Dus3 subfamily.</text>
</comment>
<evidence type="ECO:0000256" key="5">
    <source>
        <dbReference type="ARBA" id="ARBA00022694"/>
    </source>
</evidence>
<feature type="region of interest" description="Disordered" evidence="20">
    <location>
        <begin position="48"/>
        <end position="89"/>
    </location>
</feature>
<comment type="catalytic activity">
    <reaction evidence="14">
        <text>5,6-dihydrouridine(47) in tRNA + NAD(+) = uridine(47) in tRNA + NADH + H(+)</text>
        <dbReference type="Rhea" id="RHEA:53364"/>
        <dbReference type="Rhea" id="RHEA-COMP:13539"/>
        <dbReference type="Rhea" id="RHEA-COMP:13540"/>
        <dbReference type="ChEBI" id="CHEBI:15378"/>
        <dbReference type="ChEBI" id="CHEBI:57540"/>
        <dbReference type="ChEBI" id="CHEBI:57945"/>
        <dbReference type="ChEBI" id="CHEBI:65315"/>
        <dbReference type="ChEBI" id="CHEBI:74443"/>
        <dbReference type="EC" id="1.3.1.89"/>
    </reaction>
    <physiologicalReaction direction="right-to-left" evidence="14">
        <dbReference type="Rhea" id="RHEA:53366"/>
    </physiologicalReaction>
</comment>
<dbReference type="EC" id="1.3.1.-" evidence="19"/>
<comment type="catalytic activity">
    <reaction evidence="16">
        <text>a 5,6-dihydrouridine in mRNA + NADP(+) = a uridine in mRNA + NADPH + H(+)</text>
        <dbReference type="Rhea" id="RHEA:69855"/>
        <dbReference type="Rhea" id="RHEA-COMP:14658"/>
        <dbReference type="Rhea" id="RHEA-COMP:17789"/>
        <dbReference type="ChEBI" id="CHEBI:15378"/>
        <dbReference type="ChEBI" id="CHEBI:57783"/>
        <dbReference type="ChEBI" id="CHEBI:58349"/>
        <dbReference type="ChEBI" id="CHEBI:65315"/>
        <dbReference type="ChEBI" id="CHEBI:74443"/>
    </reaction>
    <physiologicalReaction direction="right-to-left" evidence="16">
        <dbReference type="Rhea" id="RHEA:69857"/>
    </physiologicalReaction>
</comment>
<name>R0F426_9BRAS</name>